<feature type="domain" description="Signal transduction histidine kinase internal region" evidence="3">
    <location>
        <begin position="166"/>
        <end position="244"/>
    </location>
</feature>
<dbReference type="Proteomes" id="UP001319200">
    <property type="component" value="Unassembled WGS sequence"/>
</dbReference>
<dbReference type="RefSeq" id="WP_254166529.1">
    <property type="nucleotide sequence ID" value="NZ_JAHESF010000021.1"/>
</dbReference>
<keyword evidence="4" id="KW-0808">Transferase</keyword>
<keyword evidence="2" id="KW-1133">Transmembrane helix</keyword>
<dbReference type="AlphaFoldDB" id="A0AAP2DPQ4"/>
<keyword evidence="2" id="KW-0472">Membrane</keyword>
<dbReference type="Pfam" id="PF06580">
    <property type="entry name" value="His_kinase"/>
    <property type="match status" value="1"/>
</dbReference>
<dbReference type="GO" id="GO:0016020">
    <property type="term" value="C:membrane"/>
    <property type="evidence" value="ECO:0007669"/>
    <property type="project" value="InterPro"/>
</dbReference>
<keyword evidence="4" id="KW-0418">Kinase</keyword>
<accession>A0AAP2DPQ4</accession>
<evidence type="ECO:0000313" key="4">
    <source>
        <dbReference type="EMBL" id="MBT1699088.1"/>
    </source>
</evidence>
<dbReference type="GO" id="GO:0000155">
    <property type="term" value="F:phosphorelay sensor kinase activity"/>
    <property type="evidence" value="ECO:0007669"/>
    <property type="project" value="InterPro"/>
</dbReference>
<protein>
    <submittedName>
        <fullName evidence="4">Histidine kinase</fullName>
    </submittedName>
</protein>
<dbReference type="PANTHER" id="PTHR34220">
    <property type="entry name" value="SENSOR HISTIDINE KINASE YPDA"/>
    <property type="match status" value="1"/>
</dbReference>
<keyword evidence="1" id="KW-0175">Coiled coil</keyword>
<feature type="transmembrane region" description="Helical" evidence="2">
    <location>
        <begin position="20"/>
        <end position="40"/>
    </location>
</feature>
<keyword evidence="5" id="KW-1185">Reference proteome</keyword>
<name>A0AAP2DPQ4_9BACT</name>
<sequence length="352" mass="40789">MADTINNSGDVKLNDTLIRLIGIPFFGITIPNVSGLFGNLKVTDPAYWAGYVYFVMLAALIWEGNRYLLFRTRKRFTWFDKPIEKLILLLLNNVFYTSPLTVAWLCLWYRLAGFEKVSWDVIQIVVLINVICVLFVTHVYETVFMVKEQQGEQLKNAELSRAKAEAELAALKNQIDPHFMFNSLNSLSYLISQDQQKASLFTENLAEVYRYILSQKDQTLVLLEDELEFTHKYTELLHLRFGKALHFKRHFNGALEKSYLIPPTSVFVALENAVKHNEISELHPLQVDIDLKEDHLIISNKIREKRNLQHSSRIGLRNLDERFRLVTGKNILSGKNEDNFFKVQLPLIPLKS</sequence>
<evidence type="ECO:0000256" key="2">
    <source>
        <dbReference type="SAM" id="Phobius"/>
    </source>
</evidence>
<proteinExistence type="predicted"/>
<evidence type="ECO:0000256" key="1">
    <source>
        <dbReference type="SAM" id="Coils"/>
    </source>
</evidence>
<feature type="transmembrane region" description="Helical" evidence="2">
    <location>
        <begin position="46"/>
        <end position="65"/>
    </location>
</feature>
<feature type="transmembrane region" description="Helical" evidence="2">
    <location>
        <begin position="86"/>
        <end position="111"/>
    </location>
</feature>
<dbReference type="InterPro" id="IPR050640">
    <property type="entry name" value="Bact_2-comp_sensor_kinase"/>
</dbReference>
<evidence type="ECO:0000313" key="5">
    <source>
        <dbReference type="Proteomes" id="UP001319200"/>
    </source>
</evidence>
<comment type="caution">
    <text evidence="4">The sequence shown here is derived from an EMBL/GenBank/DDBJ whole genome shotgun (WGS) entry which is preliminary data.</text>
</comment>
<gene>
    <name evidence="4" type="ORF">KK083_19490</name>
</gene>
<keyword evidence="2" id="KW-0812">Transmembrane</keyword>
<feature type="coiled-coil region" evidence="1">
    <location>
        <begin position="147"/>
        <end position="174"/>
    </location>
</feature>
<dbReference type="InterPro" id="IPR010559">
    <property type="entry name" value="Sig_transdc_His_kin_internal"/>
</dbReference>
<reference evidence="4 5" key="1">
    <citation type="submission" date="2021-05" db="EMBL/GenBank/DDBJ databases">
        <title>A Polyphasic approach of four new species of the genus Ohtaekwangia: Ohtaekwangia histidinii sp. nov., Ohtaekwangia cretensis sp. nov., Ohtaekwangia indiensis sp. nov., Ohtaekwangia reichenbachii sp. nov. from diverse environment.</title>
        <authorList>
            <person name="Octaviana S."/>
        </authorList>
    </citation>
    <scope>NUCLEOTIDE SEQUENCE [LARGE SCALE GENOMIC DNA]</scope>
    <source>
        <strain evidence="4 5">PWU4</strain>
    </source>
</reference>
<dbReference type="EMBL" id="JAHESF010000021">
    <property type="protein sequence ID" value="MBT1699088.1"/>
    <property type="molecule type" value="Genomic_DNA"/>
</dbReference>
<evidence type="ECO:0000259" key="3">
    <source>
        <dbReference type="Pfam" id="PF06580"/>
    </source>
</evidence>
<feature type="transmembrane region" description="Helical" evidence="2">
    <location>
        <begin position="117"/>
        <end position="140"/>
    </location>
</feature>
<organism evidence="4 5">
    <name type="scientific">Chryseosolibacter histidini</name>
    <dbReference type="NCBI Taxonomy" id="2782349"/>
    <lineage>
        <taxon>Bacteria</taxon>
        <taxon>Pseudomonadati</taxon>
        <taxon>Bacteroidota</taxon>
        <taxon>Cytophagia</taxon>
        <taxon>Cytophagales</taxon>
        <taxon>Chryseotaleaceae</taxon>
        <taxon>Chryseosolibacter</taxon>
    </lineage>
</organism>
<dbReference type="PANTHER" id="PTHR34220:SF7">
    <property type="entry name" value="SENSOR HISTIDINE KINASE YPDA"/>
    <property type="match status" value="1"/>
</dbReference>